<feature type="transmembrane region" description="Helical" evidence="3">
    <location>
        <begin position="270"/>
        <end position="289"/>
    </location>
</feature>
<dbReference type="Proteomes" id="UP001470230">
    <property type="component" value="Unassembled WGS sequence"/>
</dbReference>
<feature type="region of interest" description="Disordered" evidence="2">
    <location>
        <begin position="169"/>
        <end position="197"/>
    </location>
</feature>
<evidence type="ECO:0008006" key="6">
    <source>
        <dbReference type="Google" id="ProtNLM"/>
    </source>
</evidence>
<keyword evidence="3" id="KW-1133">Transmembrane helix</keyword>
<comment type="caution">
    <text evidence="4">The sequence shown here is derived from an EMBL/GenBank/DDBJ whole genome shotgun (WGS) entry which is preliminary data.</text>
</comment>
<sequence length="302" mass="35736">MDDSTLPKRFAPINKRLTQSLSPLSFSSFMTQKKMKQKRLSQQMNQNENYQNEKGTLLNNIFELNKASLSAFFTHHSIAFRLIQELLLFHRPIPFIILLSLLNINLYFYRSFQFTFYSQVVLIVFLNILFRIFFTKVWPIAYETLFLSDAEVQKLKEINYLPKVNEEGKDNNINASSEDISTGEKSNEKKEVDKQEKKIDPRYDPKVLNHLRSPDEVANIVFKLFNPIRVFLKTFAVLSNDNSLEGLEIMFCVYLFFFCFTILFDLFWPIAIFLNVIFILPGIYFNPQIRRLIIGFRKKWKI</sequence>
<feature type="transmembrane region" description="Helical" evidence="3">
    <location>
        <begin position="88"/>
        <end position="108"/>
    </location>
</feature>
<reference evidence="4 5" key="1">
    <citation type="submission" date="2024-04" db="EMBL/GenBank/DDBJ databases">
        <title>Tritrichomonas musculus Genome.</title>
        <authorList>
            <person name="Alves-Ferreira E."/>
            <person name="Grigg M."/>
            <person name="Lorenzi H."/>
            <person name="Galac M."/>
        </authorList>
    </citation>
    <scope>NUCLEOTIDE SEQUENCE [LARGE SCALE GENOMIC DNA]</scope>
    <source>
        <strain evidence="4 5">EAF2021</strain>
    </source>
</reference>
<protein>
    <recommendedName>
        <fullName evidence="6">Glycerophosphocholine acyltransferase 1</fullName>
    </recommendedName>
</protein>
<keyword evidence="1" id="KW-0175">Coiled coil</keyword>
<feature type="coiled-coil region" evidence="1">
    <location>
        <begin position="33"/>
        <end position="67"/>
    </location>
</feature>
<evidence type="ECO:0000256" key="1">
    <source>
        <dbReference type="SAM" id="Coils"/>
    </source>
</evidence>
<evidence type="ECO:0000256" key="2">
    <source>
        <dbReference type="SAM" id="MobiDB-lite"/>
    </source>
</evidence>
<evidence type="ECO:0000256" key="3">
    <source>
        <dbReference type="SAM" id="Phobius"/>
    </source>
</evidence>
<name>A0ABR2L5P8_9EUKA</name>
<accession>A0ABR2L5P8</accession>
<evidence type="ECO:0000313" key="5">
    <source>
        <dbReference type="Proteomes" id="UP001470230"/>
    </source>
</evidence>
<feature type="transmembrane region" description="Helical" evidence="3">
    <location>
        <begin position="114"/>
        <end position="134"/>
    </location>
</feature>
<dbReference type="EMBL" id="JAPFFF010000001">
    <property type="protein sequence ID" value="KAK8898557.1"/>
    <property type="molecule type" value="Genomic_DNA"/>
</dbReference>
<proteinExistence type="predicted"/>
<feature type="compositionally biased region" description="Polar residues" evidence="2">
    <location>
        <begin position="171"/>
        <end position="184"/>
    </location>
</feature>
<feature type="compositionally biased region" description="Basic and acidic residues" evidence="2">
    <location>
        <begin position="185"/>
        <end position="197"/>
    </location>
</feature>
<evidence type="ECO:0000313" key="4">
    <source>
        <dbReference type="EMBL" id="KAK8898557.1"/>
    </source>
</evidence>
<organism evidence="4 5">
    <name type="scientific">Tritrichomonas musculus</name>
    <dbReference type="NCBI Taxonomy" id="1915356"/>
    <lineage>
        <taxon>Eukaryota</taxon>
        <taxon>Metamonada</taxon>
        <taxon>Parabasalia</taxon>
        <taxon>Tritrichomonadida</taxon>
        <taxon>Tritrichomonadidae</taxon>
        <taxon>Tritrichomonas</taxon>
    </lineage>
</organism>
<feature type="transmembrane region" description="Helical" evidence="3">
    <location>
        <begin position="247"/>
        <end position="264"/>
    </location>
</feature>
<keyword evidence="3" id="KW-0472">Membrane</keyword>
<keyword evidence="3" id="KW-0812">Transmembrane</keyword>
<gene>
    <name evidence="4" type="ORF">M9Y10_000849</name>
</gene>
<keyword evidence="5" id="KW-1185">Reference proteome</keyword>